<organism evidence="2 3">
    <name type="scientific">Punica granatum</name>
    <name type="common">Pomegranate</name>
    <dbReference type="NCBI Taxonomy" id="22663"/>
    <lineage>
        <taxon>Eukaryota</taxon>
        <taxon>Viridiplantae</taxon>
        <taxon>Streptophyta</taxon>
        <taxon>Embryophyta</taxon>
        <taxon>Tracheophyta</taxon>
        <taxon>Spermatophyta</taxon>
        <taxon>Magnoliopsida</taxon>
        <taxon>eudicotyledons</taxon>
        <taxon>Gunneridae</taxon>
        <taxon>Pentapetalae</taxon>
        <taxon>rosids</taxon>
        <taxon>malvids</taxon>
        <taxon>Myrtales</taxon>
        <taxon>Lythraceae</taxon>
        <taxon>Punica</taxon>
    </lineage>
</organism>
<evidence type="ECO:0008006" key="4">
    <source>
        <dbReference type="Google" id="ProtNLM"/>
    </source>
</evidence>
<dbReference type="AlphaFoldDB" id="A0A2I0K5J2"/>
<protein>
    <recommendedName>
        <fullName evidence="4">Myb-like domain-containing protein</fullName>
    </recommendedName>
</protein>
<evidence type="ECO:0000313" key="2">
    <source>
        <dbReference type="EMBL" id="PKI63812.1"/>
    </source>
</evidence>
<comment type="caution">
    <text evidence="2">The sequence shown here is derived from an EMBL/GenBank/DDBJ whole genome shotgun (WGS) entry which is preliminary data.</text>
</comment>
<evidence type="ECO:0000256" key="1">
    <source>
        <dbReference type="SAM" id="MobiDB-lite"/>
    </source>
</evidence>
<keyword evidence="3" id="KW-1185">Reference proteome</keyword>
<gene>
    <name evidence="2" type="ORF">CRG98_015796</name>
</gene>
<name>A0A2I0K5J2_PUNGR</name>
<dbReference type="Proteomes" id="UP000233551">
    <property type="component" value="Unassembled WGS sequence"/>
</dbReference>
<evidence type="ECO:0000313" key="3">
    <source>
        <dbReference type="Proteomes" id="UP000233551"/>
    </source>
</evidence>
<feature type="region of interest" description="Disordered" evidence="1">
    <location>
        <begin position="1"/>
        <end position="42"/>
    </location>
</feature>
<proteinExistence type="predicted"/>
<dbReference type="EMBL" id="PGOL01000868">
    <property type="protein sequence ID" value="PKI63812.1"/>
    <property type="molecule type" value="Genomic_DNA"/>
</dbReference>
<reference evidence="2 3" key="1">
    <citation type="submission" date="2017-11" db="EMBL/GenBank/DDBJ databases">
        <title>De-novo sequencing of pomegranate (Punica granatum L.) genome.</title>
        <authorList>
            <person name="Akparov Z."/>
            <person name="Amiraslanov A."/>
            <person name="Hajiyeva S."/>
            <person name="Abbasov M."/>
            <person name="Kaur K."/>
            <person name="Hamwieh A."/>
            <person name="Solovyev V."/>
            <person name="Salamov A."/>
            <person name="Braich B."/>
            <person name="Kosarev P."/>
            <person name="Mahmoud A."/>
            <person name="Hajiyev E."/>
            <person name="Babayeva S."/>
            <person name="Izzatullayeva V."/>
            <person name="Mammadov A."/>
            <person name="Mammadov A."/>
            <person name="Sharifova S."/>
            <person name="Ojaghi J."/>
            <person name="Eynullazada K."/>
            <person name="Bayramov B."/>
            <person name="Abdulazimova A."/>
            <person name="Shahmuradov I."/>
        </authorList>
    </citation>
    <scope>NUCLEOTIDE SEQUENCE [LARGE SCALE GENOMIC DNA]</scope>
    <source>
        <strain evidence="3">cv. AG2017</strain>
        <tissue evidence="2">Leaf</tissue>
    </source>
</reference>
<accession>A0A2I0K5J2</accession>
<feature type="compositionally biased region" description="Polar residues" evidence="1">
    <location>
        <begin position="14"/>
        <end position="33"/>
    </location>
</feature>
<sequence>MANPPGNHQEPAHASSSAFNGNGSLAPDSSGTASAMKHNPGISMEWTAEEQAILDHGLSDCFSADTSSNLWELEPDARVTWVAETIDWEALIEYFYRDCYKGA</sequence>